<dbReference type="PANTHER" id="PTHR31286:SF99">
    <property type="entry name" value="DUF4283 DOMAIN-CONTAINING PROTEIN"/>
    <property type="match status" value="1"/>
</dbReference>
<keyword evidence="1" id="KW-0862">Zinc</keyword>
<dbReference type="EMBL" id="LRBV02000004">
    <property type="status" value="NOT_ANNOTATED_CDS"/>
    <property type="molecule type" value="Genomic_DNA"/>
</dbReference>
<reference evidence="4" key="2">
    <citation type="submission" date="2021-01" db="UniProtKB">
        <authorList>
            <consortium name="EnsemblPlants"/>
        </authorList>
    </citation>
    <scope>IDENTIFICATION</scope>
</reference>
<dbReference type="InParanoid" id="A0A7N2R313"/>
<evidence type="ECO:0000259" key="3">
    <source>
        <dbReference type="PROSITE" id="PS50158"/>
    </source>
</evidence>
<evidence type="ECO:0000313" key="4">
    <source>
        <dbReference type="EnsemblPlants" id="QL04p037455:mrna:CDS:1"/>
    </source>
</evidence>
<dbReference type="GO" id="GO:0003676">
    <property type="term" value="F:nucleic acid binding"/>
    <property type="evidence" value="ECO:0007669"/>
    <property type="project" value="InterPro"/>
</dbReference>
<dbReference type="Proteomes" id="UP000594261">
    <property type="component" value="Chromosome 4"/>
</dbReference>
<evidence type="ECO:0000256" key="2">
    <source>
        <dbReference type="SAM" id="MobiDB-lite"/>
    </source>
</evidence>
<dbReference type="InterPro" id="IPR025836">
    <property type="entry name" value="Zn_knuckle_CX2CX4HX4C"/>
</dbReference>
<dbReference type="AlphaFoldDB" id="A0A7N2R313"/>
<accession>A0A7N2R313</accession>
<dbReference type="OMA" id="HENAPHT"/>
<organism evidence="4 5">
    <name type="scientific">Quercus lobata</name>
    <name type="common">Valley oak</name>
    <dbReference type="NCBI Taxonomy" id="97700"/>
    <lineage>
        <taxon>Eukaryota</taxon>
        <taxon>Viridiplantae</taxon>
        <taxon>Streptophyta</taxon>
        <taxon>Embryophyta</taxon>
        <taxon>Tracheophyta</taxon>
        <taxon>Spermatophyta</taxon>
        <taxon>Magnoliopsida</taxon>
        <taxon>eudicotyledons</taxon>
        <taxon>Gunneridae</taxon>
        <taxon>Pentapetalae</taxon>
        <taxon>rosids</taxon>
        <taxon>fabids</taxon>
        <taxon>Fagales</taxon>
        <taxon>Fagaceae</taxon>
        <taxon>Quercus</taxon>
    </lineage>
</organism>
<dbReference type="InterPro" id="IPR001878">
    <property type="entry name" value="Znf_CCHC"/>
</dbReference>
<dbReference type="Pfam" id="PF14392">
    <property type="entry name" value="zf-CCHC_4"/>
    <property type="match status" value="1"/>
</dbReference>
<feature type="region of interest" description="Disordered" evidence="2">
    <location>
        <begin position="564"/>
        <end position="583"/>
    </location>
</feature>
<name>A0A7N2R313_QUELO</name>
<dbReference type="InterPro" id="IPR025558">
    <property type="entry name" value="DUF4283"/>
</dbReference>
<keyword evidence="1" id="KW-0479">Metal-binding</keyword>
<dbReference type="SMART" id="SM00343">
    <property type="entry name" value="ZnF_C2HC"/>
    <property type="match status" value="1"/>
</dbReference>
<dbReference type="PROSITE" id="PS50158">
    <property type="entry name" value="ZF_CCHC"/>
    <property type="match status" value="1"/>
</dbReference>
<protein>
    <recommendedName>
        <fullName evidence="3">CCHC-type domain-containing protein</fullName>
    </recommendedName>
</protein>
<dbReference type="Pfam" id="PF14111">
    <property type="entry name" value="DUF4283"/>
    <property type="match status" value="1"/>
</dbReference>
<evidence type="ECO:0000313" key="5">
    <source>
        <dbReference type="Proteomes" id="UP000594261"/>
    </source>
</evidence>
<feature type="compositionally biased region" description="Polar residues" evidence="2">
    <location>
        <begin position="394"/>
        <end position="405"/>
    </location>
</feature>
<proteinExistence type="predicted"/>
<feature type="domain" description="CCHC-type" evidence="3">
    <location>
        <begin position="203"/>
        <end position="218"/>
    </location>
</feature>
<sequence length="615" mass="69645">MATPVLISVSPEEVTAHFVYLVANFFWEKRGLHGIKRDRGYCSFDEGRPLGYRALQTRLVGIWHPTGKTNLIDLGYGYFIMHFDVLKDYQHALMDRPWFVGDNYLHVQAWEADFHPQTAKISTTAVWIRLEQLPIEYYHPEFLKHVGKKLGKLLKVDAITSIAIRGRFARVCVQINIANPLPKRVKIRSFWQDIVYENLPMLCYNCGRIGHRETQCTERLTCLTTVLPHENAPHTPTVPTSEPAYVATPWKTVQTRRSRARGRLTEGMQQHKNILNENYQGVLPRGPASMDHAPKQSTHFTETVKRLESKNAYKAPGFNREEVALNKIKEPDRQPRETMQKQGLAECPQFPLHANDVAGNTMQSARMASWSERQQDPFDHTMQHESNICPITLSDPTPQDTNLNDGSLIGPSFNLSHANGSRPSTHTNISRHPTLLKHTPHAQPFPSSPSLRARDGEPRKAVERFVARTNSRRDSELCLDTGSSADSHELEPSNSNSELASKARPTSPLQPTPQPSFPCSSQQVQPSLPHPSKEDTSFTGQVEEHSGELFQCRLTGHIARSHFLLPGSRRNKHRPAGRRTQPLHSHVLRPQPTIRRVHHALDQARRCGSTVSYPP</sequence>
<dbReference type="InterPro" id="IPR040256">
    <property type="entry name" value="At4g02000-like"/>
</dbReference>
<feature type="compositionally biased region" description="Basic and acidic residues" evidence="2">
    <location>
        <begin position="452"/>
        <end position="476"/>
    </location>
</feature>
<reference evidence="4 5" key="1">
    <citation type="journal article" date="2016" name="G3 (Bethesda)">
        <title>First Draft Assembly and Annotation of the Genome of a California Endemic Oak Quercus lobata Nee (Fagaceae).</title>
        <authorList>
            <person name="Sork V.L."/>
            <person name="Fitz-Gibbon S.T."/>
            <person name="Puiu D."/>
            <person name="Crepeau M."/>
            <person name="Gugger P.F."/>
            <person name="Sherman R."/>
            <person name="Stevens K."/>
            <person name="Langley C.H."/>
            <person name="Pellegrini M."/>
            <person name="Salzberg S.L."/>
        </authorList>
    </citation>
    <scope>NUCLEOTIDE SEQUENCE [LARGE SCALE GENOMIC DNA]</scope>
    <source>
        <strain evidence="4 5">cv. SW786</strain>
    </source>
</reference>
<feature type="compositionally biased region" description="Polar residues" evidence="2">
    <location>
        <begin position="413"/>
        <end position="431"/>
    </location>
</feature>
<feature type="compositionally biased region" description="Basic and acidic residues" evidence="2">
    <location>
        <begin position="531"/>
        <end position="544"/>
    </location>
</feature>
<dbReference type="GO" id="GO:0008270">
    <property type="term" value="F:zinc ion binding"/>
    <property type="evidence" value="ECO:0007669"/>
    <property type="project" value="UniProtKB-KW"/>
</dbReference>
<keyword evidence="1" id="KW-0863">Zinc-finger</keyword>
<evidence type="ECO:0000256" key="1">
    <source>
        <dbReference type="PROSITE-ProRule" id="PRU00047"/>
    </source>
</evidence>
<dbReference type="EnsemblPlants" id="QL04p037455:mrna">
    <property type="protein sequence ID" value="QL04p037455:mrna:CDS:1"/>
    <property type="gene ID" value="QL04p037455"/>
</dbReference>
<feature type="region of interest" description="Disordered" evidence="2">
    <location>
        <begin position="393"/>
        <end position="544"/>
    </location>
</feature>
<dbReference type="PANTHER" id="PTHR31286">
    <property type="entry name" value="GLYCINE-RICH CELL WALL STRUCTURAL PROTEIN 1.8-LIKE"/>
    <property type="match status" value="1"/>
</dbReference>
<dbReference type="Gramene" id="QL04p037455:mrna">
    <property type="protein sequence ID" value="QL04p037455:mrna:CDS:1"/>
    <property type="gene ID" value="QL04p037455"/>
</dbReference>
<keyword evidence="5" id="KW-1185">Reference proteome</keyword>